<evidence type="ECO:0000259" key="3">
    <source>
        <dbReference type="PROSITE" id="PS50041"/>
    </source>
</evidence>
<dbReference type="InterPro" id="IPR016186">
    <property type="entry name" value="C-type_lectin-like/link_sf"/>
</dbReference>
<sequence length="354" mass="40364">MVWVHILLLTVVYYPPSAYTAVRYYKASNYFVSNAGDPKTNFSTIQKMTTGGFSYSMLPQKKLSFQQAEQFCLQDSSNPMHISSVLNEQEWLLICKMFGNEQPLQIWLGGEVKRSPTKPTFNLYWIDRNPFSYHRFSKEEQNAWLDNRKPLDTGCLAAELTKDGSGNWTVVHAPCTEARAFICKGVHKNEQPDHFIERPFLNALSQWPLDLLIKRLTSWRLLDPWLLNEFQREATAEDSKPFRDTTVVPIYQSDGDDGLDNQREPVILSPVTPRPLPAERNEVVDKNSTRIEEPAHEPTTTGEESMFAADAPSIIDTKPKSTGLQLDDDHELALINELLDPKVNPFNIGNEAIF</sequence>
<dbReference type="AlphaFoldDB" id="A0A3P6TSL4"/>
<feature type="chain" id="PRO_5017996309" description="C-type lectin domain-containing protein" evidence="2">
    <location>
        <begin position="21"/>
        <end position="354"/>
    </location>
</feature>
<evidence type="ECO:0000313" key="5">
    <source>
        <dbReference type="Proteomes" id="UP000281553"/>
    </source>
</evidence>
<evidence type="ECO:0000313" key="4">
    <source>
        <dbReference type="EMBL" id="VDK88487.1"/>
    </source>
</evidence>
<accession>A0A3P6TSL4</accession>
<feature type="compositionally biased region" description="Basic and acidic residues" evidence="1">
    <location>
        <begin position="277"/>
        <end position="296"/>
    </location>
</feature>
<evidence type="ECO:0000256" key="1">
    <source>
        <dbReference type="SAM" id="MobiDB-lite"/>
    </source>
</evidence>
<dbReference type="OrthoDB" id="6233418at2759"/>
<dbReference type="PROSITE" id="PS50041">
    <property type="entry name" value="C_TYPE_LECTIN_2"/>
    <property type="match status" value="1"/>
</dbReference>
<organism evidence="4 5">
    <name type="scientific">Dibothriocephalus latus</name>
    <name type="common">Fish tapeworm</name>
    <name type="synonym">Diphyllobothrium latum</name>
    <dbReference type="NCBI Taxonomy" id="60516"/>
    <lineage>
        <taxon>Eukaryota</taxon>
        <taxon>Metazoa</taxon>
        <taxon>Spiralia</taxon>
        <taxon>Lophotrochozoa</taxon>
        <taxon>Platyhelminthes</taxon>
        <taxon>Cestoda</taxon>
        <taxon>Eucestoda</taxon>
        <taxon>Diphyllobothriidea</taxon>
        <taxon>Diphyllobothriidae</taxon>
        <taxon>Dibothriocephalus</taxon>
    </lineage>
</organism>
<gene>
    <name evidence="4" type="ORF">DILT_LOCUS4215</name>
</gene>
<dbReference type="InterPro" id="IPR001304">
    <property type="entry name" value="C-type_lectin-like"/>
</dbReference>
<feature type="signal peptide" evidence="2">
    <location>
        <begin position="1"/>
        <end position="20"/>
    </location>
</feature>
<name>A0A3P6TSL4_DIBLA</name>
<evidence type="ECO:0000256" key="2">
    <source>
        <dbReference type="SAM" id="SignalP"/>
    </source>
</evidence>
<dbReference type="SMART" id="SM00034">
    <property type="entry name" value="CLECT"/>
    <property type="match status" value="1"/>
</dbReference>
<keyword evidence="5" id="KW-1185">Reference proteome</keyword>
<dbReference type="Proteomes" id="UP000281553">
    <property type="component" value="Unassembled WGS sequence"/>
</dbReference>
<feature type="region of interest" description="Disordered" evidence="1">
    <location>
        <begin position="252"/>
        <end position="308"/>
    </location>
</feature>
<proteinExistence type="predicted"/>
<dbReference type="Gene3D" id="3.10.100.10">
    <property type="entry name" value="Mannose-Binding Protein A, subunit A"/>
    <property type="match status" value="1"/>
</dbReference>
<feature type="domain" description="C-type lectin" evidence="3">
    <location>
        <begin position="50"/>
        <end position="184"/>
    </location>
</feature>
<dbReference type="InterPro" id="IPR016187">
    <property type="entry name" value="CTDL_fold"/>
</dbReference>
<dbReference type="EMBL" id="UYRU01045057">
    <property type="protein sequence ID" value="VDK88487.1"/>
    <property type="molecule type" value="Genomic_DNA"/>
</dbReference>
<dbReference type="CDD" id="cd00037">
    <property type="entry name" value="CLECT"/>
    <property type="match status" value="1"/>
</dbReference>
<keyword evidence="2" id="KW-0732">Signal</keyword>
<dbReference type="SUPFAM" id="SSF56436">
    <property type="entry name" value="C-type lectin-like"/>
    <property type="match status" value="1"/>
</dbReference>
<protein>
    <recommendedName>
        <fullName evidence="3">C-type lectin domain-containing protein</fullName>
    </recommendedName>
</protein>
<reference evidence="4 5" key="1">
    <citation type="submission" date="2018-11" db="EMBL/GenBank/DDBJ databases">
        <authorList>
            <consortium name="Pathogen Informatics"/>
        </authorList>
    </citation>
    <scope>NUCLEOTIDE SEQUENCE [LARGE SCALE GENOMIC DNA]</scope>
</reference>